<proteinExistence type="predicted"/>
<evidence type="ECO:0000313" key="1">
    <source>
        <dbReference type="EMBL" id="MCH88634.1"/>
    </source>
</evidence>
<dbReference type="Proteomes" id="UP000265520">
    <property type="component" value="Unassembled WGS sequence"/>
</dbReference>
<name>A0A392MQT5_9FABA</name>
<gene>
    <name evidence="1" type="ORF">A2U01_0009525</name>
</gene>
<reference evidence="1 2" key="1">
    <citation type="journal article" date="2018" name="Front. Plant Sci.">
        <title>Red Clover (Trifolium pratense) and Zigzag Clover (T. medium) - A Picture of Genomic Similarities and Differences.</title>
        <authorList>
            <person name="Dluhosova J."/>
            <person name="Istvanek J."/>
            <person name="Nedelnik J."/>
            <person name="Repkova J."/>
        </authorList>
    </citation>
    <scope>NUCLEOTIDE SEQUENCE [LARGE SCALE GENOMIC DNA]</scope>
    <source>
        <strain evidence="2">cv. 10/8</strain>
        <tissue evidence="1">Leaf</tissue>
    </source>
</reference>
<organism evidence="1 2">
    <name type="scientific">Trifolium medium</name>
    <dbReference type="NCBI Taxonomy" id="97028"/>
    <lineage>
        <taxon>Eukaryota</taxon>
        <taxon>Viridiplantae</taxon>
        <taxon>Streptophyta</taxon>
        <taxon>Embryophyta</taxon>
        <taxon>Tracheophyta</taxon>
        <taxon>Spermatophyta</taxon>
        <taxon>Magnoliopsida</taxon>
        <taxon>eudicotyledons</taxon>
        <taxon>Gunneridae</taxon>
        <taxon>Pentapetalae</taxon>
        <taxon>rosids</taxon>
        <taxon>fabids</taxon>
        <taxon>Fabales</taxon>
        <taxon>Fabaceae</taxon>
        <taxon>Papilionoideae</taxon>
        <taxon>50 kb inversion clade</taxon>
        <taxon>NPAAA clade</taxon>
        <taxon>Hologalegina</taxon>
        <taxon>IRL clade</taxon>
        <taxon>Trifolieae</taxon>
        <taxon>Trifolium</taxon>
    </lineage>
</organism>
<dbReference type="EMBL" id="LXQA010014537">
    <property type="protein sequence ID" value="MCH88634.1"/>
    <property type="molecule type" value="Genomic_DNA"/>
</dbReference>
<keyword evidence="2" id="KW-1185">Reference proteome</keyword>
<dbReference type="AlphaFoldDB" id="A0A392MQT5"/>
<evidence type="ECO:0000313" key="2">
    <source>
        <dbReference type="Proteomes" id="UP000265520"/>
    </source>
</evidence>
<accession>A0A392MQT5</accession>
<protein>
    <submittedName>
        <fullName evidence="1">Putative BEACH domain LvsC-like protein</fullName>
    </submittedName>
</protein>
<comment type="caution">
    <text evidence="1">The sequence shown here is derived from an EMBL/GenBank/DDBJ whole genome shotgun (WGS) entry which is preliminary data.</text>
</comment>
<sequence>DAGDEAIVNTLWERYQKVDDKAEKKRLLHVFIKQFVVAFNDWEPVNSGILLESTSENFSSADDVVLGCSAGHPVEVIRVLVDEVTQLSSLVTECKMHIICHPRIIFTFLFLN</sequence>
<feature type="non-terminal residue" evidence="1">
    <location>
        <position position="1"/>
    </location>
</feature>